<proteinExistence type="predicted"/>
<dbReference type="Gene3D" id="3.30.2320.10">
    <property type="entry name" value="hypothetical protein PF0899 domain"/>
    <property type="match status" value="1"/>
</dbReference>
<comment type="caution">
    <text evidence="3">The sequence shown here is derived from an EMBL/GenBank/DDBJ whole genome shotgun (WGS) entry which is preliminary data.</text>
</comment>
<sequence>MSNTRADLNLEPELITDLINKVKGKSALVQLAKQTPIPFNGTKEYTFNLDKEIDVVAEGGKKTEGGMSFEPITIKPIKVEYGVRFTDEFLYATDEAKISFLQAFNDGFSKKLAKGIDLMSILGINPRTGTPATETIANNYFVSKVQNKFTYDEATIDDLIESAIGKVQEEDEGVTGMVMSREMATALAKLTVDKAGKGIKRYPELAWGANPGSLNGLPIQITNNISYHDSKKVALLGDFANSFKWGYTKQIPMEVIKYGDPDNSGHDLKGYNQVYVRAEAYLGWGILNPKAFAIIEKTGSGVAA</sequence>
<comment type="subcellular location">
    <subcellularLocation>
        <location evidence="1">Virion</location>
    </subcellularLocation>
</comment>
<dbReference type="OrthoDB" id="3194758at2"/>
<organism evidence="3 4">
    <name type="scientific">Aerococcus christensenii</name>
    <dbReference type="NCBI Taxonomy" id="87541"/>
    <lineage>
        <taxon>Bacteria</taxon>
        <taxon>Bacillati</taxon>
        <taxon>Bacillota</taxon>
        <taxon>Bacilli</taxon>
        <taxon>Lactobacillales</taxon>
        <taxon>Aerococcaceae</taxon>
        <taxon>Aerococcus</taxon>
    </lineage>
</organism>
<protein>
    <recommendedName>
        <fullName evidence="2">Phage capsid-like C-terminal domain-containing protein</fullName>
    </recommendedName>
</protein>
<evidence type="ECO:0000313" key="4">
    <source>
        <dbReference type="Proteomes" id="UP000070422"/>
    </source>
</evidence>
<dbReference type="AlphaFoldDB" id="A0A133XT02"/>
<evidence type="ECO:0000313" key="3">
    <source>
        <dbReference type="EMBL" id="KXB34063.1"/>
    </source>
</evidence>
<evidence type="ECO:0000259" key="2">
    <source>
        <dbReference type="Pfam" id="PF05065"/>
    </source>
</evidence>
<dbReference type="PATRIC" id="fig|87541.4.peg.1552"/>
<dbReference type="Proteomes" id="UP000070422">
    <property type="component" value="Unassembled WGS sequence"/>
</dbReference>
<gene>
    <name evidence="3" type="ORF">HMPREF3187_01565</name>
</gene>
<feature type="domain" description="Phage capsid-like C-terminal" evidence="2">
    <location>
        <begin position="11"/>
        <end position="295"/>
    </location>
</feature>
<dbReference type="EMBL" id="LSCQ01000086">
    <property type="protein sequence ID" value="KXB34063.1"/>
    <property type="molecule type" value="Genomic_DNA"/>
</dbReference>
<accession>A0A133XT02</accession>
<dbReference type="InterPro" id="IPR054612">
    <property type="entry name" value="Phage_capsid-like_C"/>
</dbReference>
<name>A0A133XT02_9LACT</name>
<dbReference type="Pfam" id="PF05065">
    <property type="entry name" value="Phage_capsid"/>
    <property type="match status" value="1"/>
</dbReference>
<reference evidence="3 4" key="1">
    <citation type="submission" date="2016-01" db="EMBL/GenBank/DDBJ databases">
        <authorList>
            <person name="Oliw E.H."/>
        </authorList>
    </citation>
    <scope>NUCLEOTIDE SEQUENCE [LARGE SCALE GENOMIC DNA]</scope>
    <source>
        <strain evidence="3 4">KA00635</strain>
    </source>
</reference>
<dbReference type="NCBIfam" id="TIGR01554">
    <property type="entry name" value="major_cap_HK97"/>
    <property type="match status" value="1"/>
</dbReference>
<dbReference type="InterPro" id="IPR024455">
    <property type="entry name" value="Phage_capsid"/>
</dbReference>
<dbReference type="SUPFAM" id="SSF56563">
    <property type="entry name" value="Major capsid protein gp5"/>
    <property type="match status" value="1"/>
</dbReference>
<dbReference type="Gene3D" id="3.30.2400.10">
    <property type="entry name" value="Major capsid protein gp5"/>
    <property type="match status" value="1"/>
</dbReference>
<evidence type="ECO:0000256" key="1">
    <source>
        <dbReference type="ARBA" id="ARBA00004328"/>
    </source>
</evidence>